<dbReference type="AlphaFoldDB" id="A0A6A5RVZ4"/>
<dbReference type="RefSeq" id="XP_033452899.1">
    <property type="nucleotide sequence ID" value="XM_033588554.1"/>
</dbReference>
<sequence>MIPVIDTGLGSRRKVHSAHGTMTSSESVTAEQRSDLFSHFKRSTWFSRAESFGMPTASLPRLVYAAFDIGHVFQAGEVPWSAVRSVRLRDVRGWRRGTDLIECSALLRTLWLPSAVSTACSAAVTVCSSQVGTSAAWGDDPRRRSPCPNRLAK</sequence>
<organism evidence="2 3">
    <name type="scientific">Didymella exigua CBS 183.55</name>
    <dbReference type="NCBI Taxonomy" id="1150837"/>
    <lineage>
        <taxon>Eukaryota</taxon>
        <taxon>Fungi</taxon>
        <taxon>Dikarya</taxon>
        <taxon>Ascomycota</taxon>
        <taxon>Pezizomycotina</taxon>
        <taxon>Dothideomycetes</taxon>
        <taxon>Pleosporomycetidae</taxon>
        <taxon>Pleosporales</taxon>
        <taxon>Pleosporineae</taxon>
        <taxon>Didymellaceae</taxon>
        <taxon>Didymella</taxon>
    </lineage>
</organism>
<keyword evidence="3" id="KW-1185">Reference proteome</keyword>
<dbReference type="EMBL" id="ML978958">
    <property type="protein sequence ID" value="KAF1932651.1"/>
    <property type="molecule type" value="Genomic_DNA"/>
</dbReference>
<evidence type="ECO:0000313" key="3">
    <source>
        <dbReference type="Proteomes" id="UP000800082"/>
    </source>
</evidence>
<evidence type="ECO:0000313" key="2">
    <source>
        <dbReference type="EMBL" id="KAF1932651.1"/>
    </source>
</evidence>
<proteinExistence type="predicted"/>
<feature type="region of interest" description="Disordered" evidence="1">
    <location>
        <begin position="133"/>
        <end position="153"/>
    </location>
</feature>
<gene>
    <name evidence="2" type="ORF">M421DRAFT_246072</name>
</gene>
<reference evidence="2" key="1">
    <citation type="journal article" date="2020" name="Stud. Mycol.">
        <title>101 Dothideomycetes genomes: a test case for predicting lifestyles and emergence of pathogens.</title>
        <authorList>
            <person name="Haridas S."/>
            <person name="Albert R."/>
            <person name="Binder M."/>
            <person name="Bloem J."/>
            <person name="Labutti K."/>
            <person name="Salamov A."/>
            <person name="Andreopoulos B."/>
            <person name="Baker S."/>
            <person name="Barry K."/>
            <person name="Bills G."/>
            <person name="Bluhm B."/>
            <person name="Cannon C."/>
            <person name="Castanera R."/>
            <person name="Culley D."/>
            <person name="Daum C."/>
            <person name="Ezra D."/>
            <person name="Gonzalez J."/>
            <person name="Henrissat B."/>
            <person name="Kuo A."/>
            <person name="Liang C."/>
            <person name="Lipzen A."/>
            <person name="Lutzoni F."/>
            <person name="Magnuson J."/>
            <person name="Mondo S."/>
            <person name="Nolan M."/>
            <person name="Ohm R."/>
            <person name="Pangilinan J."/>
            <person name="Park H.-J."/>
            <person name="Ramirez L."/>
            <person name="Alfaro M."/>
            <person name="Sun H."/>
            <person name="Tritt A."/>
            <person name="Yoshinaga Y."/>
            <person name="Zwiers L.-H."/>
            <person name="Turgeon B."/>
            <person name="Goodwin S."/>
            <person name="Spatafora J."/>
            <person name="Crous P."/>
            <person name="Grigoriev I."/>
        </authorList>
    </citation>
    <scope>NUCLEOTIDE SEQUENCE</scope>
    <source>
        <strain evidence="2">CBS 183.55</strain>
    </source>
</reference>
<protein>
    <submittedName>
        <fullName evidence="2">Uncharacterized protein</fullName>
    </submittedName>
</protein>
<feature type="region of interest" description="Disordered" evidence="1">
    <location>
        <begin position="1"/>
        <end position="27"/>
    </location>
</feature>
<evidence type="ECO:0000256" key="1">
    <source>
        <dbReference type="SAM" id="MobiDB-lite"/>
    </source>
</evidence>
<accession>A0A6A5RVZ4</accession>
<dbReference type="Proteomes" id="UP000800082">
    <property type="component" value="Unassembled WGS sequence"/>
</dbReference>
<dbReference type="GeneID" id="54346201"/>
<name>A0A6A5RVZ4_9PLEO</name>